<evidence type="ECO:0000313" key="12">
    <source>
        <dbReference type="EMBL" id="TPX32451.1"/>
    </source>
</evidence>
<dbReference type="OrthoDB" id="9880441at2759"/>
<dbReference type="EMBL" id="QEAO01000030">
    <property type="protein sequence ID" value="TPX32451.1"/>
    <property type="molecule type" value="Genomic_DNA"/>
</dbReference>
<name>A0A507BZ95_9FUNG</name>
<dbReference type="Proteomes" id="UP000319731">
    <property type="component" value="Unassembled WGS sequence"/>
</dbReference>
<evidence type="ECO:0000256" key="5">
    <source>
        <dbReference type="ARBA" id="ARBA00022438"/>
    </source>
</evidence>
<keyword evidence="9 11" id="KW-0862">Zinc</keyword>
<sequence length="471" mass="51486">MTLRNLANEFLTFVTASPSPFHATEEARKKLVQAGYSEVFEKSSWDGALKPGGKYFFTRNHSSILAFAIGGQYKRGNGFSIVGAHTDSPCLKVKPRSAKSRGVYTQVGVEVYGGGLWHTWFDRDLGVAGRVLVHEKDGTIQHRLVRVSRPILKIPTLAIHLDRAVNTDGFKFNTETQLLPVLGIAAAKLNEPASSTPPAGDEKHSSVFLSLLASELKCDISQIGDFEICLYDTNPACTWGANNEFISSSRLDNLNMSFCALTALINSTTNSSLSDEPLIRVVALFDNEEIGSVSAYGADSDMMLAALERLSKVEITDSADRSTSAFEQAMQKSMLISADMGHASHPNYWDKHEDNHRPKINSGVVLKMNANLRYATTAITTTILREVAKVKGTSLQEFVVRNDSPCGSTIGPMLSAKLGLRTVDVGNPQWGMHSIRETAGVEDIASAVDLFQSFFENFSKIDANVQVYHNL</sequence>
<dbReference type="EC" id="3.4.11.21" evidence="4"/>
<keyword evidence="8 11" id="KW-0378">Hydrolase</keyword>
<reference evidence="12 13" key="1">
    <citation type="journal article" date="2019" name="Sci. Rep.">
        <title>Comparative genomics of chytrid fungi reveal insights into the obligate biotrophic and pathogenic lifestyle of Synchytrium endobioticum.</title>
        <authorList>
            <person name="van de Vossenberg B.T.L.H."/>
            <person name="Warris S."/>
            <person name="Nguyen H.D.T."/>
            <person name="van Gent-Pelzer M.P.E."/>
            <person name="Joly D.L."/>
            <person name="van de Geest H.C."/>
            <person name="Bonants P.J.M."/>
            <person name="Smith D.S."/>
            <person name="Levesque C.A."/>
            <person name="van der Lee T.A.J."/>
        </authorList>
    </citation>
    <scope>NUCLEOTIDE SEQUENCE [LARGE SCALE GENOMIC DNA]</scope>
    <source>
        <strain evidence="12 13">JEL517</strain>
    </source>
</reference>
<dbReference type="CDD" id="cd05658">
    <property type="entry name" value="M18_DAP"/>
    <property type="match status" value="1"/>
</dbReference>
<dbReference type="GO" id="GO:0004177">
    <property type="term" value="F:aminopeptidase activity"/>
    <property type="evidence" value="ECO:0007669"/>
    <property type="project" value="UniProtKB-KW"/>
</dbReference>
<comment type="catalytic activity">
    <reaction evidence="1">
        <text>Release of an N-terminal aspartate or glutamate from a peptide, with a preference for aspartate.</text>
        <dbReference type="EC" id="3.4.11.21"/>
    </reaction>
</comment>
<gene>
    <name evidence="12" type="ORF">SmJEL517_g04455</name>
</gene>
<keyword evidence="7 11" id="KW-0479">Metal-binding</keyword>
<evidence type="ECO:0000256" key="1">
    <source>
        <dbReference type="ARBA" id="ARBA00001335"/>
    </source>
</evidence>
<evidence type="ECO:0000256" key="10">
    <source>
        <dbReference type="ARBA" id="ARBA00023049"/>
    </source>
</evidence>
<keyword evidence="10 11" id="KW-0482">Metalloprotease</keyword>
<dbReference type="GO" id="GO:0000324">
    <property type="term" value="C:fungal-type vacuole"/>
    <property type="evidence" value="ECO:0007669"/>
    <property type="project" value="TreeGrafter"/>
</dbReference>
<dbReference type="AlphaFoldDB" id="A0A507BZ95"/>
<evidence type="ECO:0000256" key="6">
    <source>
        <dbReference type="ARBA" id="ARBA00022670"/>
    </source>
</evidence>
<protein>
    <recommendedName>
        <fullName evidence="4">aspartyl aminopeptidase</fullName>
        <ecNumber evidence="4">3.4.11.21</ecNumber>
    </recommendedName>
</protein>
<evidence type="ECO:0000256" key="4">
    <source>
        <dbReference type="ARBA" id="ARBA00011965"/>
    </source>
</evidence>
<dbReference type="STRING" id="1806994.A0A507BZ95"/>
<comment type="cofactor">
    <cofactor evidence="2">
        <name>Zn(2+)</name>
        <dbReference type="ChEBI" id="CHEBI:29105"/>
    </cofactor>
</comment>
<evidence type="ECO:0000256" key="3">
    <source>
        <dbReference type="ARBA" id="ARBA00008290"/>
    </source>
</evidence>
<comment type="similarity">
    <text evidence="3 11">Belongs to the peptidase M18 family.</text>
</comment>
<dbReference type="GO" id="GO:0006508">
    <property type="term" value="P:proteolysis"/>
    <property type="evidence" value="ECO:0007669"/>
    <property type="project" value="UniProtKB-KW"/>
</dbReference>
<dbReference type="PANTHER" id="PTHR28570:SF3">
    <property type="entry name" value="ASPARTYL AMINOPEPTIDASE"/>
    <property type="match status" value="1"/>
</dbReference>
<dbReference type="PRINTS" id="PR00932">
    <property type="entry name" value="AMINO1PTASE"/>
</dbReference>
<evidence type="ECO:0000256" key="11">
    <source>
        <dbReference type="RuleBase" id="RU004386"/>
    </source>
</evidence>
<dbReference type="SUPFAM" id="SSF53187">
    <property type="entry name" value="Zn-dependent exopeptidases"/>
    <property type="match status" value="1"/>
</dbReference>
<dbReference type="Pfam" id="PF02127">
    <property type="entry name" value="Peptidase_M18"/>
    <property type="match status" value="1"/>
</dbReference>
<keyword evidence="5 11" id="KW-0031">Aminopeptidase</keyword>
<dbReference type="InterPro" id="IPR023358">
    <property type="entry name" value="Peptidase_M18_dom2"/>
</dbReference>
<evidence type="ECO:0000256" key="7">
    <source>
        <dbReference type="ARBA" id="ARBA00022723"/>
    </source>
</evidence>
<keyword evidence="13" id="KW-1185">Reference proteome</keyword>
<accession>A0A507BZ95</accession>
<dbReference type="GO" id="GO:0008237">
    <property type="term" value="F:metallopeptidase activity"/>
    <property type="evidence" value="ECO:0007669"/>
    <property type="project" value="UniProtKB-KW"/>
</dbReference>
<dbReference type="FunFam" id="2.30.250.10:FF:000001">
    <property type="entry name" value="Aspartyl aminopeptidase 1"/>
    <property type="match status" value="1"/>
</dbReference>
<dbReference type="PANTHER" id="PTHR28570">
    <property type="entry name" value="ASPARTYL AMINOPEPTIDASE"/>
    <property type="match status" value="1"/>
</dbReference>
<dbReference type="GeneID" id="42005680"/>
<organism evidence="12 13">
    <name type="scientific">Synchytrium microbalum</name>
    <dbReference type="NCBI Taxonomy" id="1806994"/>
    <lineage>
        <taxon>Eukaryota</taxon>
        <taxon>Fungi</taxon>
        <taxon>Fungi incertae sedis</taxon>
        <taxon>Chytridiomycota</taxon>
        <taxon>Chytridiomycota incertae sedis</taxon>
        <taxon>Chytridiomycetes</taxon>
        <taxon>Synchytriales</taxon>
        <taxon>Synchytriaceae</taxon>
        <taxon>Synchytrium</taxon>
    </lineage>
</organism>
<keyword evidence="6 11" id="KW-0645">Protease</keyword>
<dbReference type="GO" id="GO:0008270">
    <property type="term" value="F:zinc ion binding"/>
    <property type="evidence" value="ECO:0007669"/>
    <property type="project" value="InterPro"/>
</dbReference>
<comment type="caution">
    <text evidence="12">The sequence shown here is derived from an EMBL/GenBank/DDBJ whole genome shotgun (WGS) entry which is preliminary data.</text>
</comment>
<dbReference type="SUPFAM" id="SSF101821">
    <property type="entry name" value="Aminopeptidase/glucanase lid domain"/>
    <property type="match status" value="1"/>
</dbReference>
<dbReference type="InterPro" id="IPR001948">
    <property type="entry name" value="Peptidase_M18"/>
</dbReference>
<evidence type="ECO:0000313" key="13">
    <source>
        <dbReference type="Proteomes" id="UP000319731"/>
    </source>
</evidence>
<dbReference type="NCBIfam" id="NF002759">
    <property type="entry name" value="PRK02813.1"/>
    <property type="match status" value="1"/>
</dbReference>
<evidence type="ECO:0000256" key="9">
    <source>
        <dbReference type="ARBA" id="ARBA00022833"/>
    </source>
</evidence>
<dbReference type="RefSeq" id="XP_031023659.1">
    <property type="nucleotide sequence ID" value="XM_031170383.1"/>
</dbReference>
<proteinExistence type="inferred from homology"/>
<evidence type="ECO:0000256" key="2">
    <source>
        <dbReference type="ARBA" id="ARBA00001947"/>
    </source>
</evidence>
<evidence type="ECO:0000256" key="8">
    <source>
        <dbReference type="ARBA" id="ARBA00022801"/>
    </source>
</evidence>
<dbReference type="Gene3D" id="2.30.250.10">
    <property type="entry name" value="Aminopeptidase i, Domain 2"/>
    <property type="match status" value="1"/>
</dbReference>
<dbReference type="Gene3D" id="3.40.630.10">
    <property type="entry name" value="Zn peptidases"/>
    <property type="match status" value="1"/>
</dbReference>